<feature type="domain" description="ABC3 transporter permease C-terminal" evidence="8">
    <location>
        <begin position="718"/>
        <end position="833"/>
    </location>
</feature>
<accession>A0A939PAE5</accession>
<dbReference type="InterPro" id="IPR003838">
    <property type="entry name" value="ABC3_permease_C"/>
</dbReference>
<feature type="transmembrane region" description="Helical" evidence="7">
    <location>
        <begin position="358"/>
        <end position="381"/>
    </location>
</feature>
<dbReference type="Pfam" id="PF02687">
    <property type="entry name" value="FtsX"/>
    <property type="match status" value="2"/>
</dbReference>
<comment type="caution">
    <text evidence="10">The sequence shown here is derived from an EMBL/GenBank/DDBJ whole genome shotgun (WGS) entry which is preliminary data.</text>
</comment>
<feature type="transmembrane region" description="Helical" evidence="7">
    <location>
        <begin position="410"/>
        <end position="429"/>
    </location>
</feature>
<evidence type="ECO:0000313" key="10">
    <source>
        <dbReference type="EMBL" id="MBO2448798.1"/>
    </source>
</evidence>
<dbReference type="EMBL" id="JAGEOJ010000006">
    <property type="protein sequence ID" value="MBO2448798.1"/>
    <property type="molecule type" value="Genomic_DNA"/>
</dbReference>
<keyword evidence="5 7" id="KW-0472">Membrane</keyword>
<evidence type="ECO:0000256" key="6">
    <source>
        <dbReference type="ARBA" id="ARBA00038076"/>
    </source>
</evidence>
<evidence type="ECO:0000259" key="9">
    <source>
        <dbReference type="Pfam" id="PF12704"/>
    </source>
</evidence>
<dbReference type="AlphaFoldDB" id="A0A939PAE5"/>
<feature type="transmembrane region" description="Helical" evidence="7">
    <location>
        <begin position="766"/>
        <end position="787"/>
    </location>
</feature>
<dbReference type="RefSeq" id="WP_208256456.1">
    <property type="nucleotide sequence ID" value="NZ_JAGEOJ010000006.1"/>
</dbReference>
<feature type="transmembrane region" description="Helical" evidence="7">
    <location>
        <begin position="710"/>
        <end position="739"/>
    </location>
</feature>
<comment type="similarity">
    <text evidence="6">Belongs to the ABC-4 integral membrane protein family.</text>
</comment>
<gene>
    <name evidence="10" type="ORF">J4573_16970</name>
</gene>
<feature type="domain" description="ABC3 transporter permease C-terminal" evidence="8">
    <location>
        <begin position="269"/>
        <end position="391"/>
    </location>
</feature>
<keyword evidence="3 7" id="KW-0812">Transmembrane</keyword>
<evidence type="ECO:0000256" key="7">
    <source>
        <dbReference type="SAM" id="Phobius"/>
    </source>
</evidence>
<dbReference type="InterPro" id="IPR025857">
    <property type="entry name" value="MacB_PCD"/>
</dbReference>
<evidence type="ECO:0000259" key="8">
    <source>
        <dbReference type="Pfam" id="PF02687"/>
    </source>
</evidence>
<feature type="transmembrane region" description="Helical" evidence="7">
    <location>
        <begin position="312"/>
        <end position="338"/>
    </location>
</feature>
<proteinExistence type="inferred from homology"/>
<name>A0A939PAE5_9ACTN</name>
<feature type="domain" description="MacB-like periplasmic core" evidence="9">
    <location>
        <begin position="491"/>
        <end position="667"/>
    </location>
</feature>
<comment type="subcellular location">
    <subcellularLocation>
        <location evidence="1">Cell membrane</location>
        <topology evidence="1">Multi-pass membrane protein</topology>
    </subcellularLocation>
</comment>
<reference evidence="10" key="1">
    <citation type="submission" date="2021-03" db="EMBL/GenBank/DDBJ databases">
        <authorList>
            <person name="Kanchanasin P."/>
            <person name="Saeng-In P."/>
            <person name="Phongsopitanun W."/>
            <person name="Yuki M."/>
            <person name="Kudo T."/>
            <person name="Ohkuma M."/>
            <person name="Tanasupawat S."/>
        </authorList>
    </citation>
    <scope>NUCLEOTIDE SEQUENCE</scope>
    <source>
        <strain evidence="10">GKU 128</strain>
    </source>
</reference>
<feature type="transmembrane region" description="Helical" evidence="7">
    <location>
        <begin position="807"/>
        <end position="826"/>
    </location>
</feature>
<dbReference type="InterPro" id="IPR050250">
    <property type="entry name" value="Macrolide_Exporter_MacB"/>
</dbReference>
<sequence length="841" mass="87333">MMLRLTLRSLIAHRTRLLLTAIAVVAGVAFVAGTLIFSATLDHTFDRAFDELGQGTDAVARSHKAFDDELGSRDTDRPLPASALAAVRRADGVAKAHGVVNGFAAVVDGKGRIVGGEPQVGTDWYGDPDLSLMRLRSGAPPAAPDEIAIDENTAKASGYELGDQVPIALASGRRTFRLVGVFRYGSTISGQLTVTAFEPATAQRLLMERPGYSQITVHAEKGYSQEQVRTSVAAALPSGYEAITGQQAIDEVAAPLKDVLKALRTILLAFAVIAVFVGSFIIFNTFSMLVAQRTREMALLRAVGVSRAQVTRAVLGEAVGVGLLGSTLGLVAGGGLAIGLARLMSAVAGEDLPFEGLVVPPAAVIGSYAVGLLVTAAAAYVPARRAARVPPVAALRDDATLAARSLRLRAVTGGIALAAGCAAMIAGLNGSGKPALTLAGGGAMTFFIGVTTLSPLISKPLTWLIGWPFARFGGAVGTLSRRNALRDPRQTAATASALMIGLALIGTVSVITQSMSVTVNRQLDAGLTADYRITGRSQVTPVGPETLAAVRKVPGARDVVAMRTARFRMGGKVQAATAGSPARLVAHYRLRMRAGQAAVRGTDVLVSGTTADAEHWRVGTVLPGAFQDGAATTFRVAGIYDTAKTLSDVAPGMIIDDAAYGPHAADRAIDRIEVTGASWGALEAALAPWPNVKLQDRSQIKKAAAGGIDLFLNLVLALLVLSVVIAALGIVNTLALSVVERTREIGLLRAVGLDRRRLRRMIRYEAVIISVFGAVLGLGIGVVFGVTVQNAMAEDGVTTLAVPYGRLGLYVVAAACVGVLAAVWPARRAARLNVLDAITAT</sequence>
<dbReference type="PANTHER" id="PTHR30572">
    <property type="entry name" value="MEMBRANE COMPONENT OF TRANSPORTER-RELATED"/>
    <property type="match status" value="1"/>
</dbReference>
<evidence type="ECO:0000256" key="4">
    <source>
        <dbReference type="ARBA" id="ARBA00022989"/>
    </source>
</evidence>
<evidence type="ECO:0000256" key="5">
    <source>
        <dbReference type="ARBA" id="ARBA00023136"/>
    </source>
</evidence>
<dbReference type="GO" id="GO:0022857">
    <property type="term" value="F:transmembrane transporter activity"/>
    <property type="evidence" value="ECO:0007669"/>
    <property type="project" value="TreeGrafter"/>
</dbReference>
<evidence type="ECO:0000256" key="2">
    <source>
        <dbReference type="ARBA" id="ARBA00022475"/>
    </source>
</evidence>
<evidence type="ECO:0000313" key="11">
    <source>
        <dbReference type="Proteomes" id="UP000669179"/>
    </source>
</evidence>
<dbReference type="Pfam" id="PF12704">
    <property type="entry name" value="MacB_PCD"/>
    <property type="match status" value="2"/>
</dbReference>
<keyword evidence="11" id="KW-1185">Reference proteome</keyword>
<evidence type="ECO:0000256" key="3">
    <source>
        <dbReference type="ARBA" id="ARBA00022692"/>
    </source>
</evidence>
<keyword evidence="4 7" id="KW-1133">Transmembrane helix</keyword>
<feature type="domain" description="MacB-like periplasmic core" evidence="9">
    <location>
        <begin position="18"/>
        <end position="234"/>
    </location>
</feature>
<feature type="transmembrane region" description="Helical" evidence="7">
    <location>
        <begin position="491"/>
        <end position="511"/>
    </location>
</feature>
<dbReference type="PANTHER" id="PTHR30572:SF4">
    <property type="entry name" value="ABC TRANSPORTER PERMEASE YTRF"/>
    <property type="match status" value="1"/>
</dbReference>
<protein>
    <submittedName>
        <fullName evidence="10">ABC transporter permease</fullName>
    </submittedName>
</protein>
<dbReference type="GO" id="GO:0005886">
    <property type="term" value="C:plasma membrane"/>
    <property type="evidence" value="ECO:0007669"/>
    <property type="project" value="UniProtKB-SubCell"/>
</dbReference>
<feature type="transmembrane region" description="Helical" evidence="7">
    <location>
        <begin position="435"/>
        <end position="457"/>
    </location>
</feature>
<dbReference type="Proteomes" id="UP000669179">
    <property type="component" value="Unassembled WGS sequence"/>
</dbReference>
<feature type="transmembrane region" description="Helical" evidence="7">
    <location>
        <begin position="266"/>
        <end position="291"/>
    </location>
</feature>
<evidence type="ECO:0000256" key="1">
    <source>
        <dbReference type="ARBA" id="ARBA00004651"/>
    </source>
</evidence>
<keyword evidence="2" id="KW-1003">Cell membrane</keyword>
<organism evidence="10 11">
    <name type="scientific">Actinomadura barringtoniae</name>
    <dbReference type="NCBI Taxonomy" id="1427535"/>
    <lineage>
        <taxon>Bacteria</taxon>
        <taxon>Bacillati</taxon>
        <taxon>Actinomycetota</taxon>
        <taxon>Actinomycetes</taxon>
        <taxon>Streptosporangiales</taxon>
        <taxon>Thermomonosporaceae</taxon>
        <taxon>Actinomadura</taxon>
    </lineage>
</organism>